<dbReference type="AlphaFoldDB" id="A0A6S6SSM3"/>
<proteinExistence type="inferred from homology"/>
<dbReference type="GO" id="GO:0006355">
    <property type="term" value="P:regulation of DNA-templated transcription"/>
    <property type="evidence" value="ECO:0007669"/>
    <property type="project" value="InterPro"/>
</dbReference>
<dbReference type="InterPro" id="IPR007337">
    <property type="entry name" value="RelB/DinJ"/>
</dbReference>
<evidence type="ECO:0000256" key="2">
    <source>
        <dbReference type="ARBA" id="ARBA00022649"/>
    </source>
</evidence>
<dbReference type="EMBL" id="CACVAU010000029">
    <property type="protein sequence ID" value="CAA6808751.1"/>
    <property type="molecule type" value="Genomic_DNA"/>
</dbReference>
<comment type="similarity">
    <text evidence="1">Belongs to the RelB/DinJ antitoxin family.</text>
</comment>
<accession>A0A6S6SSM3</accession>
<organism evidence="3">
    <name type="scientific">uncultured Sulfurovum sp</name>
    <dbReference type="NCBI Taxonomy" id="269237"/>
    <lineage>
        <taxon>Bacteria</taxon>
        <taxon>Pseudomonadati</taxon>
        <taxon>Campylobacterota</taxon>
        <taxon>Epsilonproteobacteria</taxon>
        <taxon>Campylobacterales</taxon>
        <taxon>Sulfurovaceae</taxon>
        <taxon>Sulfurovum</taxon>
        <taxon>environmental samples</taxon>
    </lineage>
</organism>
<gene>
    <name evidence="3" type="ORF">HELGO_WM13618</name>
</gene>
<dbReference type="PANTHER" id="PTHR38781">
    <property type="entry name" value="ANTITOXIN DINJ-RELATED"/>
    <property type="match status" value="1"/>
</dbReference>
<protein>
    <submittedName>
        <fullName evidence="3">DNA-damage-inducible protein J</fullName>
    </submittedName>
</protein>
<name>A0A6S6SSM3_9BACT</name>
<keyword evidence="2" id="KW-1277">Toxin-antitoxin system</keyword>
<evidence type="ECO:0000256" key="1">
    <source>
        <dbReference type="ARBA" id="ARBA00010562"/>
    </source>
</evidence>
<evidence type="ECO:0000313" key="3">
    <source>
        <dbReference type="EMBL" id="CAA6808751.1"/>
    </source>
</evidence>
<reference evidence="3" key="1">
    <citation type="submission" date="2020-01" db="EMBL/GenBank/DDBJ databases">
        <authorList>
            <person name="Meier V. D."/>
            <person name="Meier V D."/>
        </authorList>
    </citation>
    <scope>NUCLEOTIDE SEQUENCE</scope>
    <source>
        <strain evidence="3">HLG_WM_MAG_05</strain>
    </source>
</reference>
<sequence length="88" mass="10117">MTTRRQTSIKVDPVAWDSAKEIFKEYNMTVTDAINIFLNRVRLEKGLPFDVKIPSDSFQKSIDEIERGEVVSYSSDDPIAEMMKDLKS</sequence>
<dbReference type="Pfam" id="PF04221">
    <property type="entry name" value="RelB"/>
    <property type="match status" value="1"/>
</dbReference>
<dbReference type="Gene3D" id="1.10.1220.10">
    <property type="entry name" value="Met repressor-like"/>
    <property type="match status" value="1"/>
</dbReference>
<dbReference type="GO" id="GO:0006351">
    <property type="term" value="P:DNA-templated transcription"/>
    <property type="evidence" value="ECO:0007669"/>
    <property type="project" value="TreeGrafter"/>
</dbReference>
<dbReference type="PANTHER" id="PTHR38781:SF1">
    <property type="entry name" value="ANTITOXIN DINJ-RELATED"/>
    <property type="match status" value="1"/>
</dbReference>
<dbReference type="InterPro" id="IPR013321">
    <property type="entry name" value="Arc_rbn_hlx_hlx"/>
</dbReference>
<dbReference type="NCBIfam" id="TIGR02384">
    <property type="entry name" value="RelB_DinJ"/>
    <property type="match status" value="1"/>
</dbReference>